<dbReference type="AlphaFoldDB" id="A0A1Y1XI93"/>
<feature type="signal peptide" evidence="3">
    <location>
        <begin position="1"/>
        <end position="18"/>
    </location>
</feature>
<keyword evidence="2" id="KW-1133">Transmembrane helix</keyword>
<protein>
    <recommendedName>
        <fullName evidence="6">L domain-like protein</fullName>
    </recommendedName>
</protein>
<proteinExistence type="predicted"/>
<evidence type="ECO:0000256" key="3">
    <source>
        <dbReference type="SAM" id="SignalP"/>
    </source>
</evidence>
<evidence type="ECO:0000313" key="4">
    <source>
        <dbReference type="EMBL" id="ORX85479.1"/>
    </source>
</evidence>
<dbReference type="OrthoDB" id="1883493at2759"/>
<evidence type="ECO:0000256" key="1">
    <source>
        <dbReference type="SAM" id="MobiDB-lite"/>
    </source>
</evidence>
<keyword evidence="5" id="KW-1185">Reference proteome</keyword>
<accession>A0A1Y1XI93</accession>
<comment type="caution">
    <text evidence="4">The sequence shown here is derived from an EMBL/GenBank/DDBJ whole genome shotgun (WGS) entry which is preliminary data.</text>
</comment>
<feature type="transmembrane region" description="Helical" evidence="2">
    <location>
        <begin position="262"/>
        <end position="287"/>
    </location>
</feature>
<feature type="compositionally biased region" description="Basic and acidic residues" evidence="1">
    <location>
        <begin position="239"/>
        <end position="256"/>
    </location>
</feature>
<reference evidence="4 5" key="1">
    <citation type="submission" date="2016-08" db="EMBL/GenBank/DDBJ databases">
        <title>A Parts List for Fungal Cellulosomes Revealed by Comparative Genomics.</title>
        <authorList>
            <consortium name="DOE Joint Genome Institute"/>
            <person name="Haitjema C.H."/>
            <person name="Gilmore S.P."/>
            <person name="Henske J.K."/>
            <person name="Solomon K.V."/>
            <person name="De Groot R."/>
            <person name="Kuo A."/>
            <person name="Mondo S.J."/>
            <person name="Salamov A.A."/>
            <person name="Labutti K."/>
            <person name="Zhao Z."/>
            <person name="Chiniquy J."/>
            <person name="Barry K."/>
            <person name="Brewer H.M."/>
            <person name="Purvine S.O."/>
            <person name="Wright A.T."/>
            <person name="Boxma B."/>
            <person name="Van Alen T."/>
            <person name="Hackstein J.H."/>
            <person name="Baker S.E."/>
            <person name="Grigoriev I.V."/>
            <person name="O'Malley M.A."/>
        </authorList>
    </citation>
    <scope>NUCLEOTIDE SEQUENCE [LARGE SCALE GENOMIC DNA]</scope>
    <source>
        <strain evidence="4 5">S4</strain>
    </source>
</reference>
<dbReference type="Gene3D" id="3.80.10.10">
    <property type="entry name" value="Ribonuclease Inhibitor"/>
    <property type="match status" value="1"/>
</dbReference>
<keyword evidence="3" id="KW-0732">Signal</keyword>
<dbReference type="SUPFAM" id="SSF52058">
    <property type="entry name" value="L domain-like"/>
    <property type="match status" value="1"/>
</dbReference>
<feature type="chain" id="PRO_5012982761" description="L domain-like protein" evidence="3">
    <location>
        <begin position="19"/>
        <end position="372"/>
    </location>
</feature>
<evidence type="ECO:0000256" key="2">
    <source>
        <dbReference type="SAM" id="Phobius"/>
    </source>
</evidence>
<feature type="region of interest" description="Disordered" evidence="1">
    <location>
        <begin position="236"/>
        <end position="256"/>
    </location>
</feature>
<dbReference type="InterPro" id="IPR032675">
    <property type="entry name" value="LRR_dom_sf"/>
</dbReference>
<name>A0A1Y1XI93_9FUNG</name>
<dbReference type="EMBL" id="MCFG01000035">
    <property type="protein sequence ID" value="ORX85479.1"/>
    <property type="molecule type" value="Genomic_DNA"/>
</dbReference>
<keyword evidence="2" id="KW-0472">Membrane</keyword>
<evidence type="ECO:0008006" key="6">
    <source>
        <dbReference type="Google" id="ProtNLM"/>
    </source>
</evidence>
<reference evidence="4 5" key="2">
    <citation type="submission" date="2016-08" db="EMBL/GenBank/DDBJ databases">
        <title>Pervasive Adenine N6-methylation of Active Genes in Fungi.</title>
        <authorList>
            <consortium name="DOE Joint Genome Institute"/>
            <person name="Mondo S.J."/>
            <person name="Dannebaum R.O."/>
            <person name="Kuo R.C."/>
            <person name="Labutti K."/>
            <person name="Haridas S."/>
            <person name="Kuo A."/>
            <person name="Salamov A."/>
            <person name="Ahrendt S.R."/>
            <person name="Lipzen A."/>
            <person name="Sullivan W."/>
            <person name="Andreopoulos W.B."/>
            <person name="Clum A."/>
            <person name="Lindquist E."/>
            <person name="Daum C."/>
            <person name="Ramamoorthy G.K."/>
            <person name="Gryganskyi A."/>
            <person name="Culley D."/>
            <person name="Magnuson J.K."/>
            <person name="James T.Y."/>
            <person name="O'Malley M.A."/>
            <person name="Stajich J.E."/>
            <person name="Spatafora J.W."/>
            <person name="Visel A."/>
            <person name="Grigoriev I.V."/>
        </authorList>
    </citation>
    <scope>NUCLEOTIDE SEQUENCE [LARGE SCALE GENOMIC DNA]</scope>
    <source>
        <strain evidence="4 5">S4</strain>
    </source>
</reference>
<organism evidence="4 5">
    <name type="scientific">Anaeromyces robustus</name>
    <dbReference type="NCBI Taxonomy" id="1754192"/>
    <lineage>
        <taxon>Eukaryota</taxon>
        <taxon>Fungi</taxon>
        <taxon>Fungi incertae sedis</taxon>
        <taxon>Chytridiomycota</taxon>
        <taxon>Chytridiomycota incertae sedis</taxon>
        <taxon>Neocallimastigomycetes</taxon>
        <taxon>Neocallimastigales</taxon>
        <taxon>Neocallimastigaceae</taxon>
        <taxon>Anaeromyces</taxon>
    </lineage>
</organism>
<dbReference type="Proteomes" id="UP000193944">
    <property type="component" value="Unassembled WGS sequence"/>
</dbReference>
<evidence type="ECO:0000313" key="5">
    <source>
        <dbReference type="Proteomes" id="UP000193944"/>
    </source>
</evidence>
<sequence>MLLLLLYIYIYNILLVLGEPNKNCTELRNFFNHNNNNNNNNNNNVKNLLNIQNNCDIDNENFKFLVENGHLTTIDLTDNQLKGELYILQSLINIRARNNSLTSLSVIDKINYNLEEFFLSGNKKITSIPSTIKNLKHLNTLVINDTNIKEISNEIFRLPLQVLAIDNNPNLQMKIINFNTMVSKCYFKNTNILCYQPGTCRYIDENPSKYRECTQKEIDEINNSIKKESIYNNIKKRNNKSDSKLDDNNNNDNKDNDNNSSLYMKLLMSIGILILILISGIIIYYYIRYRIYRHKKNIINDIINERFKLRKGNIYEGVNQNENSQYSSEEISMNSIQNGDYHRIKSNQTSSSSILNTISVIRDVLYIFNFLN</sequence>
<keyword evidence="2" id="KW-0812">Transmembrane</keyword>
<gene>
    <name evidence="4" type="ORF">BCR32DRAFT_265650</name>
</gene>